<evidence type="ECO:0000313" key="3">
    <source>
        <dbReference type="Proteomes" id="UP001652445"/>
    </source>
</evidence>
<dbReference type="EMBL" id="JAOQIO010000089">
    <property type="protein sequence ID" value="MCU6795018.1"/>
    <property type="molecule type" value="Genomic_DNA"/>
</dbReference>
<protein>
    <submittedName>
        <fullName evidence="2">DUF3919 family protein</fullName>
    </submittedName>
</protein>
<keyword evidence="1" id="KW-0812">Transmembrane</keyword>
<keyword evidence="3" id="KW-1185">Reference proteome</keyword>
<organism evidence="2 3">
    <name type="scientific">Paenibacillus baimaensis</name>
    <dbReference type="NCBI Taxonomy" id="2982185"/>
    <lineage>
        <taxon>Bacteria</taxon>
        <taxon>Bacillati</taxon>
        <taxon>Bacillota</taxon>
        <taxon>Bacilli</taxon>
        <taxon>Bacillales</taxon>
        <taxon>Paenibacillaceae</taxon>
        <taxon>Paenibacillus</taxon>
    </lineage>
</organism>
<comment type="caution">
    <text evidence="2">The sequence shown here is derived from an EMBL/GenBank/DDBJ whole genome shotgun (WGS) entry which is preliminary data.</text>
</comment>
<reference evidence="2 3" key="1">
    <citation type="submission" date="2022-09" db="EMBL/GenBank/DDBJ databases">
        <authorList>
            <person name="Han X.L."/>
            <person name="Wang Q."/>
            <person name="Lu T."/>
        </authorList>
    </citation>
    <scope>NUCLEOTIDE SEQUENCE [LARGE SCALE GENOMIC DNA]</scope>
    <source>
        <strain evidence="2 3">WQ 127069</strain>
    </source>
</reference>
<accession>A0ABT2UK52</accession>
<gene>
    <name evidence="2" type="ORF">OB236_23200</name>
</gene>
<dbReference type="RefSeq" id="WP_262686072.1">
    <property type="nucleotide sequence ID" value="NZ_JAOQIO010000089.1"/>
</dbReference>
<evidence type="ECO:0000313" key="2">
    <source>
        <dbReference type="EMBL" id="MCU6795018.1"/>
    </source>
</evidence>
<name>A0ABT2UK52_9BACL</name>
<feature type="transmembrane region" description="Helical" evidence="1">
    <location>
        <begin position="12"/>
        <end position="32"/>
    </location>
</feature>
<dbReference type="InterPro" id="IPR025031">
    <property type="entry name" value="DUF3919"/>
</dbReference>
<proteinExistence type="predicted"/>
<dbReference type="Pfam" id="PF13057">
    <property type="entry name" value="DUF3919"/>
    <property type="match status" value="1"/>
</dbReference>
<dbReference type="Proteomes" id="UP001652445">
    <property type="component" value="Unassembled WGS sequence"/>
</dbReference>
<sequence>MPEEKKGLSWFRLILLQVVVGCILIAVCAYTFRIPVDEVRIVPPQQDDRDKVAGVPMRVNITYPGLGTISIDDPKELLKLSNTFSGLLTIGKQQNPAKSPRLLLTGSMAYLDQEDIPFQVETNAFRFGDESVNSLNVSAEIRKLQSTLIDKTLTSDTIGAAMDDARNDVFSLQQGELTLLTSVEREALTAKMRSAIRVIDFSHFDYLAERPDAHYVVRLTDDSKSKQHWLHLDRYNNAYIVVFDLLDETNQRAYFKLNDAS</sequence>
<keyword evidence="1" id="KW-0472">Membrane</keyword>
<evidence type="ECO:0000256" key="1">
    <source>
        <dbReference type="SAM" id="Phobius"/>
    </source>
</evidence>
<keyword evidence="1" id="KW-1133">Transmembrane helix</keyword>